<evidence type="ECO:0000313" key="2">
    <source>
        <dbReference type="EMBL" id="KAK9807782.1"/>
    </source>
</evidence>
<keyword evidence="3" id="KW-1185">Reference proteome</keyword>
<dbReference type="Proteomes" id="UP001489004">
    <property type="component" value="Unassembled WGS sequence"/>
</dbReference>
<dbReference type="Pfam" id="PF00582">
    <property type="entry name" value="Usp"/>
    <property type="match status" value="1"/>
</dbReference>
<reference evidence="2 3" key="1">
    <citation type="journal article" date="2024" name="Nat. Commun.">
        <title>Phylogenomics reveals the evolutionary origins of lichenization in chlorophyte algae.</title>
        <authorList>
            <person name="Puginier C."/>
            <person name="Libourel C."/>
            <person name="Otte J."/>
            <person name="Skaloud P."/>
            <person name="Haon M."/>
            <person name="Grisel S."/>
            <person name="Petersen M."/>
            <person name="Berrin J.G."/>
            <person name="Delaux P.M."/>
            <person name="Dal Grande F."/>
            <person name="Keller J."/>
        </authorList>
    </citation>
    <scope>NUCLEOTIDE SEQUENCE [LARGE SCALE GENOMIC DNA]</scope>
    <source>
        <strain evidence="2 3">SAG 2043</strain>
    </source>
</reference>
<dbReference type="Gene3D" id="3.40.50.620">
    <property type="entry name" value="HUPs"/>
    <property type="match status" value="1"/>
</dbReference>
<feature type="domain" description="UspA" evidence="1">
    <location>
        <begin position="6"/>
        <end position="138"/>
    </location>
</feature>
<dbReference type="PANTHER" id="PTHR31964:SF113">
    <property type="entry name" value="USPA DOMAIN-CONTAINING PROTEIN"/>
    <property type="match status" value="1"/>
</dbReference>
<proteinExistence type="predicted"/>
<organism evidence="2 3">
    <name type="scientific">[Myrmecia] bisecta</name>
    <dbReference type="NCBI Taxonomy" id="41462"/>
    <lineage>
        <taxon>Eukaryota</taxon>
        <taxon>Viridiplantae</taxon>
        <taxon>Chlorophyta</taxon>
        <taxon>core chlorophytes</taxon>
        <taxon>Trebouxiophyceae</taxon>
        <taxon>Trebouxiales</taxon>
        <taxon>Trebouxiaceae</taxon>
        <taxon>Myrmecia</taxon>
    </lineage>
</organism>
<gene>
    <name evidence="2" type="ORF">WJX72_009128</name>
</gene>
<name>A0AAW1PG55_9CHLO</name>
<evidence type="ECO:0000313" key="3">
    <source>
        <dbReference type="Proteomes" id="UP001489004"/>
    </source>
</evidence>
<dbReference type="InterPro" id="IPR006016">
    <property type="entry name" value="UspA"/>
</dbReference>
<dbReference type="InterPro" id="IPR014729">
    <property type="entry name" value="Rossmann-like_a/b/a_fold"/>
</dbReference>
<comment type="caution">
    <text evidence="2">The sequence shown here is derived from an EMBL/GenBank/DDBJ whole genome shotgun (WGS) entry which is preliminary data.</text>
</comment>
<protein>
    <recommendedName>
        <fullName evidence="1">UspA domain-containing protein</fullName>
    </recommendedName>
</protein>
<accession>A0AAW1PG55</accession>
<dbReference type="AlphaFoldDB" id="A0AAW1PG55"/>
<dbReference type="SUPFAM" id="SSF52402">
    <property type="entry name" value="Adenine nucleotide alpha hydrolases-like"/>
    <property type="match status" value="1"/>
</dbReference>
<dbReference type="PANTHER" id="PTHR31964">
    <property type="entry name" value="ADENINE NUCLEOTIDE ALPHA HYDROLASES-LIKE SUPERFAMILY PROTEIN"/>
    <property type="match status" value="1"/>
</dbReference>
<sequence>MGIRIAQYAAKELTARPEEYELHLVHVTRTYAFEEPAVGPADEPPDVVLEGKELEVSFVKLKLLPIVKQWYQDSRAVLIHTRRIGPSGTGKAICNYAKEQRASMVVIGTRNRHFIIEFFGGSVTHYCTHHCTQPLLLLH</sequence>
<evidence type="ECO:0000259" key="1">
    <source>
        <dbReference type="Pfam" id="PF00582"/>
    </source>
</evidence>
<dbReference type="EMBL" id="JALJOR010000012">
    <property type="protein sequence ID" value="KAK9807782.1"/>
    <property type="molecule type" value="Genomic_DNA"/>
</dbReference>